<evidence type="ECO:0000256" key="1">
    <source>
        <dbReference type="SAM" id="MobiDB-lite"/>
    </source>
</evidence>
<dbReference type="EMBL" id="JAWDGP010003221">
    <property type="protein sequence ID" value="KAK3776345.1"/>
    <property type="molecule type" value="Genomic_DNA"/>
</dbReference>
<dbReference type="AlphaFoldDB" id="A0AAE0ZVI3"/>
<proteinExistence type="predicted"/>
<protein>
    <submittedName>
        <fullName evidence="2">Uncharacterized protein</fullName>
    </submittedName>
</protein>
<keyword evidence="3" id="KW-1185">Reference proteome</keyword>
<gene>
    <name evidence="2" type="ORF">RRG08_002998</name>
</gene>
<feature type="region of interest" description="Disordered" evidence="1">
    <location>
        <begin position="1"/>
        <end position="76"/>
    </location>
</feature>
<sequence length="106" mass="11528">MSQRQSFAASGSKLRVPTLHPALPAKSTTCDTQEHGPDAVSQEDRRAVSGRKTGGNGELSQEMHDGIDTCGGKAPRRHFDLPVQRMLGWQSGHEFGFPVGKEVEKE</sequence>
<reference evidence="2" key="1">
    <citation type="journal article" date="2023" name="G3 (Bethesda)">
        <title>A reference genome for the long-term kleptoplast-retaining sea slug Elysia crispata morphotype clarki.</title>
        <authorList>
            <person name="Eastman K.E."/>
            <person name="Pendleton A.L."/>
            <person name="Shaikh M.A."/>
            <person name="Suttiyut T."/>
            <person name="Ogas R."/>
            <person name="Tomko P."/>
            <person name="Gavelis G."/>
            <person name="Widhalm J.R."/>
            <person name="Wisecaver J.H."/>
        </authorList>
    </citation>
    <scope>NUCLEOTIDE SEQUENCE</scope>
    <source>
        <strain evidence="2">ECLA1</strain>
    </source>
</reference>
<dbReference type="Proteomes" id="UP001283361">
    <property type="component" value="Unassembled WGS sequence"/>
</dbReference>
<accession>A0AAE0ZVI3</accession>
<feature type="compositionally biased region" description="Basic and acidic residues" evidence="1">
    <location>
        <begin position="32"/>
        <end position="47"/>
    </location>
</feature>
<evidence type="ECO:0000313" key="3">
    <source>
        <dbReference type="Proteomes" id="UP001283361"/>
    </source>
</evidence>
<comment type="caution">
    <text evidence="2">The sequence shown here is derived from an EMBL/GenBank/DDBJ whole genome shotgun (WGS) entry which is preliminary data.</text>
</comment>
<name>A0AAE0ZVI3_9GAST</name>
<organism evidence="2 3">
    <name type="scientific">Elysia crispata</name>
    <name type="common">lettuce slug</name>
    <dbReference type="NCBI Taxonomy" id="231223"/>
    <lineage>
        <taxon>Eukaryota</taxon>
        <taxon>Metazoa</taxon>
        <taxon>Spiralia</taxon>
        <taxon>Lophotrochozoa</taxon>
        <taxon>Mollusca</taxon>
        <taxon>Gastropoda</taxon>
        <taxon>Heterobranchia</taxon>
        <taxon>Euthyneura</taxon>
        <taxon>Panpulmonata</taxon>
        <taxon>Sacoglossa</taxon>
        <taxon>Placobranchoidea</taxon>
        <taxon>Plakobranchidae</taxon>
        <taxon>Elysia</taxon>
    </lineage>
</organism>
<evidence type="ECO:0000313" key="2">
    <source>
        <dbReference type="EMBL" id="KAK3776345.1"/>
    </source>
</evidence>